<accession>A0A135I274</accession>
<dbReference type="EMBL" id="LNTU01000001">
    <property type="protein sequence ID" value="KXF79542.1"/>
    <property type="molecule type" value="Genomic_DNA"/>
</dbReference>
<dbReference type="Proteomes" id="UP000070107">
    <property type="component" value="Unassembled WGS sequence"/>
</dbReference>
<gene>
    <name evidence="2" type="ORF">ATN84_04320</name>
</gene>
<keyword evidence="3" id="KW-1185">Reference proteome</keyword>
<dbReference type="AlphaFoldDB" id="A0A135I274"/>
<dbReference type="CDD" id="cd01822">
    <property type="entry name" value="Lysophospholipase_L1_like"/>
    <property type="match status" value="1"/>
</dbReference>
<dbReference type="GO" id="GO:0004622">
    <property type="term" value="F:phosphatidylcholine lysophospholipase activity"/>
    <property type="evidence" value="ECO:0007669"/>
    <property type="project" value="TreeGrafter"/>
</dbReference>
<sequence length="204" mass="22086">MAQADQQNISANTEGEPTRIVGFGDSLMAGYQLPPEDAFPARLQQALKEKGYDVAIENAGVSGDTTTGGLARLDWSVPDGTQIVILELGANDALRGISPDITEKNLDAMLTRLEERGITVILVGMLAPPNMGNDYGTKFNAIYPRLTKKHGVRLYPFFLDGVAAQKNLLLDDGMHPNPEGVARMVEGILPVIERVLQEVRKEGT</sequence>
<evidence type="ECO:0000313" key="3">
    <source>
        <dbReference type="Proteomes" id="UP000070107"/>
    </source>
</evidence>
<dbReference type="InterPro" id="IPR051532">
    <property type="entry name" value="Ester_Hydrolysis_Enzymes"/>
</dbReference>
<dbReference type="Pfam" id="PF13472">
    <property type="entry name" value="Lipase_GDSL_2"/>
    <property type="match status" value="1"/>
</dbReference>
<dbReference type="STRING" id="1494590.ATN84_04320"/>
<evidence type="ECO:0000313" key="2">
    <source>
        <dbReference type="EMBL" id="KXF79542.1"/>
    </source>
</evidence>
<comment type="caution">
    <text evidence="2">The sequence shown here is derived from an EMBL/GenBank/DDBJ whole genome shotgun (WGS) entry which is preliminary data.</text>
</comment>
<protein>
    <submittedName>
        <fullName evidence="2">Arylesterase</fullName>
    </submittedName>
</protein>
<dbReference type="PANTHER" id="PTHR30383">
    <property type="entry name" value="THIOESTERASE 1/PROTEASE 1/LYSOPHOSPHOLIPASE L1"/>
    <property type="match status" value="1"/>
</dbReference>
<evidence type="ECO:0000259" key="1">
    <source>
        <dbReference type="Pfam" id="PF13472"/>
    </source>
</evidence>
<dbReference type="InterPro" id="IPR013830">
    <property type="entry name" value="SGNH_hydro"/>
</dbReference>
<name>A0A135I274_9HYPH</name>
<dbReference type="RefSeq" id="WP_068880878.1">
    <property type="nucleotide sequence ID" value="NZ_LNTU01000001.1"/>
</dbReference>
<reference evidence="2 3" key="1">
    <citation type="submission" date="2015-11" db="EMBL/GenBank/DDBJ databases">
        <title>Draft genome sequence of Paramesorhizobium deserti A-3-E, a strain highly resistant to diverse beta-lactam antibiotics.</title>
        <authorList>
            <person name="Lv R."/>
            <person name="Yang X."/>
            <person name="Fang N."/>
            <person name="Guo J."/>
            <person name="Luo X."/>
            <person name="Peng F."/>
            <person name="Yang R."/>
            <person name="Cui Y."/>
            <person name="Fang C."/>
            <person name="Song Y."/>
        </authorList>
    </citation>
    <scope>NUCLEOTIDE SEQUENCE [LARGE SCALE GENOMIC DNA]</scope>
    <source>
        <strain evidence="2 3">A-3-E</strain>
    </source>
</reference>
<dbReference type="Gene3D" id="3.40.50.1110">
    <property type="entry name" value="SGNH hydrolase"/>
    <property type="match status" value="1"/>
</dbReference>
<dbReference type="InterPro" id="IPR036514">
    <property type="entry name" value="SGNH_hydro_sf"/>
</dbReference>
<dbReference type="PANTHER" id="PTHR30383:SF24">
    <property type="entry name" value="THIOESTERASE 1_PROTEASE 1_LYSOPHOSPHOLIPASE L1"/>
    <property type="match status" value="1"/>
</dbReference>
<dbReference type="SUPFAM" id="SSF52266">
    <property type="entry name" value="SGNH hydrolase"/>
    <property type="match status" value="1"/>
</dbReference>
<organism evidence="2 3">
    <name type="scientific">Paramesorhizobium deserti</name>
    <dbReference type="NCBI Taxonomy" id="1494590"/>
    <lineage>
        <taxon>Bacteria</taxon>
        <taxon>Pseudomonadati</taxon>
        <taxon>Pseudomonadota</taxon>
        <taxon>Alphaproteobacteria</taxon>
        <taxon>Hyphomicrobiales</taxon>
        <taxon>Phyllobacteriaceae</taxon>
        <taxon>Paramesorhizobium</taxon>
    </lineage>
</organism>
<feature type="domain" description="SGNH hydrolase-type esterase" evidence="1">
    <location>
        <begin position="23"/>
        <end position="182"/>
    </location>
</feature>
<proteinExistence type="predicted"/>